<dbReference type="EMBL" id="JABENB010000003">
    <property type="protein sequence ID" value="NNG41186.1"/>
    <property type="molecule type" value="Genomic_DNA"/>
</dbReference>
<dbReference type="SUPFAM" id="SSF53448">
    <property type="entry name" value="Nucleotide-diphospho-sugar transferases"/>
    <property type="match status" value="1"/>
</dbReference>
<dbReference type="AlphaFoldDB" id="A0A849ANW0"/>
<comment type="similarity">
    <text evidence="8">Belongs to the glycosyltransferase 2 family. CrtQ subfamily.</text>
</comment>
<protein>
    <recommendedName>
        <fullName evidence="9">4,4'-diaponeurosporenoate glycosyltransferase</fullName>
    </recommendedName>
</protein>
<dbReference type="GO" id="GO:0005886">
    <property type="term" value="C:plasma membrane"/>
    <property type="evidence" value="ECO:0007669"/>
    <property type="project" value="UniProtKB-SubCell"/>
</dbReference>
<gene>
    <name evidence="11" type="ORF">HJ588_18150</name>
</gene>
<reference evidence="11 12" key="1">
    <citation type="submission" date="2020-05" db="EMBL/GenBank/DDBJ databases">
        <title>Flexivirga sp. ID2601S isolated from air conditioner.</title>
        <authorList>
            <person name="Kim D.H."/>
        </authorList>
    </citation>
    <scope>NUCLEOTIDE SEQUENCE [LARGE SCALE GENOMIC DNA]</scope>
    <source>
        <strain evidence="11 12">ID2601S</strain>
    </source>
</reference>
<dbReference type="Pfam" id="PF00535">
    <property type="entry name" value="Glycos_transf_2"/>
    <property type="match status" value="1"/>
</dbReference>
<keyword evidence="12" id="KW-1185">Reference proteome</keyword>
<organism evidence="11 12">
    <name type="scientific">Flexivirga aerilata</name>
    <dbReference type="NCBI Taxonomy" id="1656889"/>
    <lineage>
        <taxon>Bacteria</taxon>
        <taxon>Bacillati</taxon>
        <taxon>Actinomycetota</taxon>
        <taxon>Actinomycetes</taxon>
        <taxon>Micrococcales</taxon>
        <taxon>Dermacoccaceae</taxon>
        <taxon>Flexivirga</taxon>
    </lineage>
</organism>
<evidence type="ECO:0000256" key="2">
    <source>
        <dbReference type="ARBA" id="ARBA00022475"/>
    </source>
</evidence>
<evidence type="ECO:0000256" key="1">
    <source>
        <dbReference type="ARBA" id="ARBA00004236"/>
    </source>
</evidence>
<dbReference type="InterPro" id="IPR029044">
    <property type="entry name" value="Nucleotide-diphossugar_trans"/>
</dbReference>
<evidence type="ECO:0000256" key="6">
    <source>
        <dbReference type="ARBA" id="ARBA00037281"/>
    </source>
</evidence>
<evidence type="ECO:0000256" key="5">
    <source>
        <dbReference type="ARBA" id="ARBA00023136"/>
    </source>
</evidence>
<comment type="pathway">
    <text evidence="7">Carotenoid biosynthesis; staphyloxanthin biosynthesis; staphyloxanthin from farnesyl diphosphate: step 4/5.</text>
</comment>
<sequence length="276" mass="30217">MSEEPLVSVVVPTRNNARTIGACLASVRAQTYPRIELIVVDNHSTDETASIAREFADETFTGGPERSAQRNLGIAEATGQWVLWLDSDMVLPPRSVEVAVATALRSGATGVALPERTIGSGFWTACRALERECYLDQPWLHNPRLVRRDYLLGDGGFHLAMSGPEDADLRLRMRSEGRRIELAPIIVDHDEGRLTVGDVLSKRYYYGRSIPAFAGQHDGAVGKQGRAVLKAYAANWRRLAADPAHAGGMVVLRSLEAVGYALGARRGRRDRAEATR</sequence>
<dbReference type="GO" id="GO:0016757">
    <property type="term" value="F:glycosyltransferase activity"/>
    <property type="evidence" value="ECO:0007669"/>
    <property type="project" value="UniProtKB-KW"/>
</dbReference>
<dbReference type="CDD" id="cd00761">
    <property type="entry name" value="Glyco_tranf_GTA_type"/>
    <property type="match status" value="1"/>
</dbReference>
<comment type="subcellular location">
    <subcellularLocation>
        <location evidence="1">Cell membrane</location>
    </subcellularLocation>
</comment>
<keyword evidence="5" id="KW-0472">Membrane</keyword>
<evidence type="ECO:0000256" key="7">
    <source>
        <dbReference type="ARBA" id="ARBA00037904"/>
    </source>
</evidence>
<accession>A0A849ANW0</accession>
<dbReference type="PANTHER" id="PTHR43646:SF2">
    <property type="entry name" value="GLYCOSYLTRANSFERASE 2-LIKE DOMAIN-CONTAINING PROTEIN"/>
    <property type="match status" value="1"/>
</dbReference>
<dbReference type="InterPro" id="IPR001173">
    <property type="entry name" value="Glyco_trans_2-like"/>
</dbReference>
<keyword evidence="4 11" id="KW-0808">Transferase</keyword>
<evidence type="ECO:0000256" key="3">
    <source>
        <dbReference type="ARBA" id="ARBA00022676"/>
    </source>
</evidence>
<dbReference type="RefSeq" id="WP_171158266.1">
    <property type="nucleotide sequence ID" value="NZ_JABENB010000003.1"/>
</dbReference>
<dbReference type="PANTHER" id="PTHR43646">
    <property type="entry name" value="GLYCOSYLTRANSFERASE"/>
    <property type="match status" value="1"/>
</dbReference>
<dbReference type="Proteomes" id="UP000557772">
    <property type="component" value="Unassembled WGS sequence"/>
</dbReference>
<keyword evidence="3" id="KW-0328">Glycosyltransferase</keyword>
<proteinExistence type="inferred from homology"/>
<feature type="domain" description="Glycosyltransferase 2-like" evidence="10">
    <location>
        <begin position="8"/>
        <end position="116"/>
    </location>
</feature>
<name>A0A849ANW0_9MICO</name>
<evidence type="ECO:0000256" key="9">
    <source>
        <dbReference type="ARBA" id="ARBA00040345"/>
    </source>
</evidence>
<comment type="function">
    <text evidence="6">Catalyzes the glycosylation of 4,4'-diaponeurosporenoate, i.e. the esterification of glucose at the C1'' position with the carboxyl group of 4,4'-diaponeurosporenic acid, to form glycosyl-4,4'-diaponeurosporenoate. This is a step in the biosynthesis of staphyloxanthin, an orange pigment present in most staphylococci strains.</text>
</comment>
<evidence type="ECO:0000313" key="12">
    <source>
        <dbReference type="Proteomes" id="UP000557772"/>
    </source>
</evidence>
<keyword evidence="2" id="KW-1003">Cell membrane</keyword>
<dbReference type="Gene3D" id="3.90.550.10">
    <property type="entry name" value="Spore Coat Polysaccharide Biosynthesis Protein SpsA, Chain A"/>
    <property type="match status" value="1"/>
</dbReference>
<evidence type="ECO:0000256" key="4">
    <source>
        <dbReference type="ARBA" id="ARBA00022679"/>
    </source>
</evidence>
<evidence type="ECO:0000256" key="8">
    <source>
        <dbReference type="ARBA" id="ARBA00038120"/>
    </source>
</evidence>
<comment type="caution">
    <text evidence="11">The sequence shown here is derived from an EMBL/GenBank/DDBJ whole genome shotgun (WGS) entry which is preliminary data.</text>
</comment>
<evidence type="ECO:0000259" key="10">
    <source>
        <dbReference type="Pfam" id="PF00535"/>
    </source>
</evidence>
<evidence type="ECO:0000313" key="11">
    <source>
        <dbReference type="EMBL" id="NNG41186.1"/>
    </source>
</evidence>